<protein>
    <recommendedName>
        <fullName evidence="4">Antibiotic biosynthesis monooxygenase</fullName>
    </recommendedName>
</protein>
<name>A0A0F7D2T2_SERFO</name>
<reference evidence="2" key="1">
    <citation type="submission" date="2019-05" db="EMBL/GenBank/DDBJ databases">
        <authorList>
            <consortium name="Pathogen Informatics"/>
        </authorList>
    </citation>
    <scope>NUCLEOTIDE SEQUENCE [LARGE SCALE GENOMIC DNA]</scope>
    <source>
        <strain evidence="2">NCTC12965</strain>
        <strain evidence="1 3">NCTC13193</strain>
    </source>
</reference>
<gene>
    <name evidence="2" type="ORF">NCTC12965_07759</name>
    <name evidence="1" type="ORF">NCTC13193_02805</name>
</gene>
<dbReference type="KEGG" id="sfw:WN53_20315"/>
<dbReference type="EMBL" id="LR134492">
    <property type="protein sequence ID" value="VEI69858.1"/>
    <property type="molecule type" value="Genomic_DNA"/>
</dbReference>
<evidence type="ECO:0000313" key="2">
    <source>
        <dbReference type="EMBL" id="VTR58636.1"/>
    </source>
</evidence>
<dbReference type="Proteomes" id="UP000270487">
    <property type="component" value="Chromosome"/>
</dbReference>
<accession>A0A0F7D2T2</accession>
<dbReference type="RefSeq" id="WP_024486506.1">
    <property type="nucleotide sequence ID" value="NZ_CAMFLQ010000014.1"/>
</dbReference>
<evidence type="ECO:0000313" key="3">
    <source>
        <dbReference type="Proteomes" id="UP000270487"/>
    </source>
</evidence>
<dbReference type="EMBL" id="CABEEZ010000153">
    <property type="protein sequence ID" value="VTR58636.1"/>
    <property type="molecule type" value="Genomic_DNA"/>
</dbReference>
<sequence>MIVRTWHGCVPLQHRQGFADHLHVTGVKHAKEIAGNRGAFVRQEVQGEYAHFFLATYWTSLEAIKCFAGEAYQVAVTYPDDEAFALISDPYVFHHQVDEIVEL</sequence>
<evidence type="ECO:0000313" key="1">
    <source>
        <dbReference type="EMBL" id="VEI69858.1"/>
    </source>
</evidence>
<dbReference type="AlphaFoldDB" id="A0A0F7D2T2"/>
<organism evidence="2">
    <name type="scientific">Serratia fonticola</name>
    <dbReference type="NCBI Taxonomy" id="47917"/>
    <lineage>
        <taxon>Bacteria</taxon>
        <taxon>Pseudomonadati</taxon>
        <taxon>Pseudomonadota</taxon>
        <taxon>Gammaproteobacteria</taxon>
        <taxon>Enterobacterales</taxon>
        <taxon>Yersiniaceae</taxon>
        <taxon>Serratia</taxon>
    </lineage>
</organism>
<evidence type="ECO:0008006" key="4">
    <source>
        <dbReference type="Google" id="ProtNLM"/>
    </source>
</evidence>
<dbReference type="STRING" id="47917.AV650_16135"/>
<dbReference type="GeneID" id="30322524"/>
<proteinExistence type="predicted"/>